<feature type="region of interest" description="Disordered" evidence="1">
    <location>
        <begin position="154"/>
        <end position="173"/>
    </location>
</feature>
<comment type="caution">
    <text evidence="2">The sequence shown here is derived from an EMBL/GenBank/DDBJ whole genome shotgun (WGS) entry which is preliminary data.</text>
</comment>
<accession>A0ABR3VZL5</accession>
<organism evidence="2 3">
    <name type="scientific">Phialemonium thermophilum</name>
    <dbReference type="NCBI Taxonomy" id="223376"/>
    <lineage>
        <taxon>Eukaryota</taxon>
        <taxon>Fungi</taxon>
        <taxon>Dikarya</taxon>
        <taxon>Ascomycota</taxon>
        <taxon>Pezizomycotina</taxon>
        <taxon>Sordariomycetes</taxon>
        <taxon>Sordariomycetidae</taxon>
        <taxon>Cephalothecales</taxon>
        <taxon>Cephalothecaceae</taxon>
        <taxon>Phialemonium</taxon>
    </lineage>
</organism>
<proteinExistence type="predicted"/>
<feature type="region of interest" description="Disordered" evidence="1">
    <location>
        <begin position="1"/>
        <end position="27"/>
    </location>
</feature>
<keyword evidence="3" id="KW-1185">Reference proteome</keyword>
<sequence length="173" mass="19195">MAYCPSAPTTPSNSPPPFLLPEREEESHRKLTALASCTLAPFARANAVDTRLQAPDEVDHGDCSRNDGLKHLQDRRDELQQQQQQQEGEGRLHLVAYAANQSCQIVDYSRPMFLTGFTSGQIVPPEPWRSPANHATSVPLSSDLWSLELWPSQSKSLPTHLPTPGSMVSRQVR</sequence>
<dbReference type="Proteomes" id="UP001586593">
    <property type="component" value="Unassembled WGS sequence"/>
</dbReference>
<reference evidence="2 3" key="1">
    <citation type="journal article" date="2024" name="Commun. Biol.">
        <title>Comparative genomic analysis of thermophilic fungi reveals convergent evolutionary adaptations and gene losses.</title>
        <authorList>
            <person name="Steindorff A.S."/>
            <person name="Aguilar-Pontes M.V."/>
            <person name="Robinson A.J."/>
            <person name="Andreopoulos B."/>
            <person name="LaButti K."/>
            <person name="Kuo A."/>
            <person name="Mondo S."/>
            <person name="Riley R."/>
            <person name="Otillar R."/>
            <person name="Haridas S."/>
            <person name="Lipzen A."/>
            <person name="Grimwood J."/>
            <person name="Schmutz J."/>
            <person name="Clum A."/>
            <person name="Reid I.D."/>
            <person name="Moisan M.C."/>
            <person name="Butler G."/>
            <person name="Nguyen T.T.M."/>
            <person name="Dewar K."/>
            <person name="Conant G."/>
            <person name="Drula E."/>
            <person name="Henrissat B."/>
            <person name="Hansel C."/>
            <person name="Singer S."/>
            <person name="Hutchinson M.I."/>
            <person name="de Vries R.P."/>
            <person name="Natvig D.O."/>
            <person name="Powell A.J."/>
            <person name="Tsang A."/>
            <person name="Grigoriev I.V."/>
        </authorList>
    </citation>
    <scope>NUCLEOTIDE SEQUENCE [LARGE SCALE GENOMIC DNA]</scope>
    <source>
        <strain evidence="2 3">ATCC 24622</strain>
    </source>
</reference>
<name>A0ABR3VZL5_9PEZI</name>
<evidence type="ECO:0000313" key="2">
    <source>
        <dbReference type="EMBL" id="KAL1849357.1"/>
    </source>
</evidence>
<evidence type="ECO:0000313" key="3">
    <source>
        <dbReference type="Proteomes" id="UP001586593"/>
    </source>
</evidence>
<evidence type="ECO:0000256" key="1">
    <source>
        <dbReference type="SAM" id="MobiDB-lite"/>
    </source>
</evidence>
<feature type="compositionally biased region" description="Low complexity" evidence="1">
    <location>
        <begin position="1"/>
        <end position="12"/>
    </location>
</feature>
<dbReference type="EMBL" id="JAZHXJ010000879">
    <property type="protein sequence ID" value="KAL1849357.1"/>
    <property type="molecule type" value="Genomic_DNA"/>
</dbReference>
<gene>
    <name evidence="2" type="ORF">VTK73DRAFT_9921</name>
</gene>
<protein>
    <submittedName>
        <fullName evidence="2">Uncharacterized protein</fullName>
    </submittedName>
</protein>